<dbReference type="InterPro" id="IPR043504">
    <property type="entry name" value="Peptidase_S1_PA_chymotrypsin"/>
</dbReference>
<dbReference type="Pfam" id="PF00089">
    <property type="entry name" value="Trypsin"/>
    <property type="match status" value="1"/>
</dbReference>
<dbReference type="PANTHER" id="PTHR24256">
    <property type="entry name" value="TRYPTASE-RELATED"/>
    <property type="match status" value="1"/>
</dbReference>
<proteinExistence type="inferred from homology"/>
<keyword evidence="1" id="KW-1015">Disulfide bond</keyword>
<keyword evidence="3" id="KW-0732">Signal</keyword>
<dbReference type="CDD" id="cd00190">
    <property type="entry name" value="Tryp_SPc"/>
    <property type="match status" value="1"/>
</dbReference>
<gene>
    <name evidence="5" type="primary">CEL2A</name>
    <name evidence="5" type="ORF">TR153136</name>
</gene>
<comment type="similarity">
    <text evidence="2">Belongs to the peptidase S1 family. CLIP subfamily.</text>
</comment>
<evidence type="ECO:0000256" key="1">
    <source>
        <dbReference type="ARBA" id="ARBA00023157"/>
    </source>
</evidence>
<dbReference type="InterPro" id="IPR051487">
    <property type="entry name" value="Ser/Thr_Proteases_Immune/Dev"/>
</dbReference>
<feature type="chain" id="PRO_5007051240" evidence="3">
    <location>
        <begin position="21"/>
        <end position="302"/>
    </location>
</feature>
<dbReference type="InterPro" id="IPR001254">
    <property type="entry name" value="Trypsin_dom"/>
</dbReference>
<dbReference type="PROSITE" id="PS50240">
    <property type="entry name" value="TRYPSIN_DOM"/>
    <property type="match status" value="1"/>
</dbReference>
<sequence length="302" mass="33498">MSICIATIAYCIVLNVIAHAVEIETGFPTACGIPNFKREYKEEAESMKAIATKNSWPWHVGLRSTRLGSFPFCGGTIISNTLILTSAHCLTLHFACIKFTVGIEFRVFGATPYLLQVHAGAHDFTSISCFDQILTVESAIVHPKFNQDASYEGYDIAILKVLGKITISDRVKPICFPSSHVNLQRGSLCFFAGWGNIPLKNGMYTPKVLREGQIEIDNDEYCDRLYLMYNNDHHSCIKTHGTNPCSGDSGGGLFCPSEDNDSWFWYGMIRSGSDDCLADWAIVNKISAEHSWIKDTAKVFGL</sequence>
<reference evidence="5" key="1">
    <citation type="submission" date="2016-01" db="EMBL/GenBank/DDBJ databases">
        <title>Reference transcriptome for the parasite Schistocephalus solidus: insights into the molecular evolution of parasitism.</title>
        <authorList>
            <person name="Hebert F.O."/>
            <person name="Grambauer S."/>
            <person name="Barber I."/>
            <person name="Landry C.R."/>
            <person name="Aubin-Horth N."/>
        </authorList>
    </citation>
    <scope>NUCLEOTIDE SEQUENCE</scope>
</reference>
<dbReference type="Gene3D" id="2.40.10.10">
    <property type="entry name" value="Trypsin-like serine proteases"/>
    <property type="match status" value="1"/>
</dbReference>
<evidence type="ECO:0000256" key="2">
    <source>
        <dbReference type="ARBA" id="ARBA00024195"/>
    </source>
</evidence>
<evidence type="ECO:0000313" key="5">
    <source>
        <dbReference type="EMBL" id="JAP53368.1"/>
    </source>
</evidence>
<dbReference type="EMBL" id="GEEE01009857">
    <property type="protein sequence ID" value="JAP53368.1"/>
    <property type="molecule type" value="Transcribed_RNA"/>
</dbReference>
<protein>
    <submittedName>
        <fullName evidence="5">Chymotrypsin-like elastase family member 2A</fullName>
    </submittedName>
</protein>
<organism evidence="5">
    <name type="scientific">Schistocephalus solidus</name>
    <name type="common">Tapeworm</name>
    <dbReference type="NCBI Taxonomy" id="70667"/>
    <lineage>
        <taxon>Eukaryota</taxon>
        <taxon>Metazoa</taxon>
        <taxon>Spiralia</taxon>
        <taxon>Lophotrochozoa</taxon>
        <taxon>Platyhelminthes</taxon>
        <taxon>Cestoda</taxon>
        <taxon>Eucestoda</taxon>
        <taxon>Diphyllobothriidea</taxon>
        <taxon>Diphyllobothriidae</taxon>
        <taxon>Schistocephalus</taxon>
    </lineage>
</organism>
<dbReference type="InterPro" id="IPR009003">
    <property type="entry name" value="Peptidase_S1_PA"/>
</dbReference>
<dbReference type="PRINTS" id="PR00722">
    <property type="entry name" value="CHYMOTRYPSIN"/>
</dbReference>
<name>A0A0X3PP48_SCHSO</name>
<dbReference type="GO" id="GO:0006508">
    <property type="term" value="P:proteolysis"/>
    <property type="evidence" value="ECO:0007669"/>
    <property type="project" value="InterPro"/>
</dbReference>
<dbReference type="GO" id="GO:0004252">
    <property type="term" value="F:serine-type endopeptidase activity"/>
    <property type="evidence" value="ECO:0007669"/>
    <property type="project" value="InterPro"/>
</dbReference>
<dbReference type="SUPFAM" id="SSF50494">
    <property type="entry name" value="Trypsin-like serine proteases"/>
    <property type="match status" value="1"/>
</dbReference>
<evidence type="ECO:0000259" key="4">
    <source>
        <dbReference type="PROSITE" id="PS50240"/>
    </source>
</evidence>
<feature type="signal peptide" evidence="3">
    <location>
        <begin position="1"/>
        <end position="20"/>
    </location>
</feature>
<dbReference type="AlphaFoldDB" id="A0A0X3PP48"/>
<dbReference type="InterPro" id="IPR001314">
    <property type="entry name" value="Peptidase_S1A"/>
</dbReference>
<dbReference type="SMART" id="SM00020">
    <property type="entry name" value="Tryp_SPc"/>
    <property type="match status" value="1"/>
</dbReference>
<evidence type="ECO:0000256" key="3">
    <source>
        <dbReference type="SAM" id="SignalP"/>
    </source>
</evidence>
<accession>A0A0X3PP48</accession>
<feature type="domain" description="Peptidase S1" evidence="4">
    <location>
        <begin position="23"/>
        <end position="298"/>
    </location>
</feature>